<accession>A0A0G4F5N1</accession>
<gene>
    <name evidence="1" type="ORF">Cvel_15119</name>
</gene>
<dbReference type="VEuPathDB" id="CryptoDB:Cvel_15119"/>
<reference evidence="1" key="1">
    <citation type="submission" date="2014-11" db="EMBL/GenBank/DDBJ databases">
        <authorList>
            <person name="Otto D Thomas"/>
            <person name="Naeem Raeece"/>
        </authorList>
    </citation>
    <scope>NUCLEOTIDE SEQUENCE</scope>
</reference>
<dbReference type="EMBL" id="CDMZ01000115">
    <property type="protein sequence ID" value="CEM07051.1"/>
    <property type="molecule type" value="Genomic_DNA"/>
</dbReference>
<dbReference type="PhylomeDB" id="A0A0G4F5N1"/>
<sequence>MQPQVVQALCTCAPPGQSPYHLVVNRRDLANVVQPFYDDKYSYAMGGTIENRGYELTWNVHRPSAQDVKQANLIRALRLLPNEFKPATDTTYVRDPTLNHIVPSNLSESGVHLMIDLDAVTDMIDTALENLAISPFGNGREKFYDLTPLLTYHVCNKSCVLWKRTDT</sequence>
<evidence type="ECO:0000313" key="1">
    <source>
        <dbReference type="EMBL" id="CEM07051.1"/>
    </source>
</evidence>
<organism evidence="1">
    <name type="scientific">Chromera velia CCMP2878</name>
    <dbReference type="NCBI Taxonomy" id="1169474"/>
    <lineage>
        <taxon>Eukaryota</taxon>
        <taxon>Sar</taxon>
        <taxon>Alveolata</taxon>
        <taxon>Colpodellida</taxon>
        <taxon>Chromeraceae</taxon>
        <taxon>Chromera</taxon>
    </lineage>
</organism>
<dbReference type="AlphaFoldDB" id="A0A0G4F5N1"/>
<name>A0A0G4F5N1_9ALVE</name>
<protein>
    <submittedName>
        <fullName evidence="1">Uncharacterized protein</fullName>
    </submittedName>
</protein>
<proteinExistence type="predicted"/>